<evidence type="ECO:0000256" key="1">
    <source>
        <dbReference type="SAM" id="MobiDB-lite"/>
    </source>
</evidence>
<name>A0A915JKM7_ROMCU</name>
<dbReference type="WBParaSite" id="nRc.2.0.1.t26749-RA">
    <property type="protein sequence ID" value="nRc.2.0.1.t26749-RA"/>
    <property type="gene ID" value="nRc.2.0.1.g26749"/>
</dbReference>
<proteinExistence type="predicted"/>
<feature type="region of interest" description="Disordered" evidence="1">
    <location>
        <begin position="85"/>
        <end position="119"/>
    </location>
</feature>
<keyword evidence="2" id="KW-1185">Reference proteome</keyword>
<feature type="region of interest" description="Disordered" evidence="1">
    <location>
        <begin position="154"/>
        <end position="174"/>
    </location>
</feature>
<dbReference type="AlphaFoldDB" id="A0A915JKM7"/>
<evidence type="ECO:0000313" key="2">
    <source>
        <dbReference type="Proteomes" id="UP000887565"/>
    </source>
</evidence>
<feature type="compositionally biased region" description="Polar residues" evidence="1">
    <location>
        <begin position="103"/>
        <end position="119"/>
    </location>
</feature>
<dbReference type="Proteomes" id="UP000887565">
    <property type="component" value="Unplaced"/>
</dbReference>
<feature type="compositionally biased region" description="Basic and acidic residues" evidence="1">
    <location>
        <begin position="160"/>
        <end position="174"/>
    </location>
</feature>
<reference evidence="3" key="1">
    <citation type="submission" date="2022-11" db="UniProtKB">
        <authorList>
            <consortium name="WormBaseParasite"/>
        </authorList>
    </citation>
    <scope>IDENTIFICATION</scope>
</reference>
<accession>A0A915JKM7</accession>
<organism evidence="2 3">
    <name type="scientific">Romanomermis culicivorax</name>
    <name type="common">Nematode worm</name>
    <dbReference type="NCBI Taxonomy" id="13658"/>
    <lineage>
        <taxon>Eukaryota</taxon>
        <taxon>Metazoa</taxon>
        <taxon>Ecdysozoa</taxon>
        <taxon>Nematoda</taxon>
        <taxon>Enoplea</taxon>
        <taxon>Dorylaimia</taxon>
        <taxon>Mermithida</taxon>
        <taxon>Mermithoidea</taxon>
        <taxon>Mermithidae</taxon>
        <taxon>Romanomermis</taxon>
    </lineage>
</organism>
<evidence type="ECO:0000313" key="3">
    <source>
        <dbReference type="WBParaSite" id="nRc.2.0.1.t26749-RA"/>
    </source>
</evidence>
<protein>
    <submittedName>
        <fullName evidence="3">Uncharacterized protein</fullName>
    </submittedName>
</protein>
<sequence length="174" mass="18691">MQPQAPVPVVQAQQLAVAATGAQAAAVIVVAPRQTQPAAPQQIVVPQPQALAEAEPEVVTIMQSVPPAPAVLPAKVKQLLSKIWASDSDSSSKEEEGEILEAESQTLEDNNSMEVKTQQQEIEEEKVQTLIDETAAKILGIDVRLDKMQETSQEIAIQPKDAKAHDLQAKHKAL</sequence>